<keyword evidence="1" id="KW-0862">Zinc</keyword>
<dbReference type="EMBL" id="JAVHJM010000010">
    <property type="protein sequence ID" value="KAK6504462.1"/>
    <property type="molecule type" value="Genomic_DNA"/>
</dbReference>
<keyword evidence="1" id="KW-0863">Zinc-finger</keyword>
<dbReference type="Proteomes" id="UP001307849">
    <property type="component" value="Unassembled WGS sequence"/>
</dbReference>
<dbReference type="PROSITE" id="PS50103">
    <property type="entry name" value="ZF_C3H1"/>
    <property type="match status" value="1"/>
</dbReference>
<name>A0AAN8RUZ9_9PEZI</name>
<keyword evidence="4" id="KW-1185">Reference proteome</keyword>
<accession>A0AAN8RUZ9</accession>
<sequence length="201" mass="21853">MPAATGNQRRYPASRIPMSSGIIHISNIPSPSLRRVDFTLPPPAMPQELFTKRLTGYTPYQWAMAVEPPLVIPPDNTLQVALQALESALPSHIQGFARESGYRKPKTKGKKGIFCPYLKNKGSCKFLGKSCVFSHDRRLLQKTQPVAVSSGSVSGLASIRAPAHDITSFPNKENILPNITGPQGAKIAPGVISWVAPFRLV</sequence>
<reference evidence="3 4" key="1">
    <citation type="submission" date="2019-10" db="EMBL/GenBank/DDBJ databases">
        <authorList>
            <person name="Palmer J.M."/>
        </authorList>
    </citation>
    <scope>NUCLEOTIDE SEQUENCE [LARGE SCALE GENOMIC DNA]</scope>
    <source>
        <strain evidence="3 4">TWF506</strain>
    </source>
</reference>
<dbReference type="InterPro" id="IPR000571">
    <property type="entry name" value="Znf_CCCH"/>
</dbReference>
<comment type="caution">
    <text evidence="3">The sequence shown here is derived from an EMBL/GenBank/DDBJ whole genome shotgun (WGS) entry which is preliminary data.</text>
</comment>
<evidence type="ECO:0000313" key="3">
    <source>
        <dbReference type="EMBL" id="KAK6504462.1"/>
    </source>
</evidence>
<dbReference type="GO" id="GO:0008270">
    <property type="term" value="F:zinc ion binding"/>
    <property type="evidence" value="ECO:0007669"/>
    <property type="project" value="UniProtKB-KW"/>
</dbReference>
<protein>
    <recommendedName>
        <fullName evidence="2">C3H1-type domain-containing protein</fullName>
    </recommendedName>
</protein>
<gene>
    <name evidence="3" type="ORF">TWF506_002657</name>
</gene>
<evidence type="ECO:0000313" key="4">
    <source>
        <dbReference type="Proteomes" id="UP001307849"/>
    </source>
</evidence>
<evidence type="ECO:0000256" key="1">
    <source>
        <dbReference type="PROSITE-ProRule" id="PRU00723"/>
    </source>
</evidence>
<dbReference type="AlphaFoldDB" id="A0AAN8RUZ9"/>
<organism evidence="3 4">
    <name type="scientific">Arthrobotrys conoides</name>
    <dbReference type="NCBI Taxonomy" id="74498"/>
    <lineage>
        <taxon>Eukaryota</taxon>
        <taxon>Fungi</taxon>
        <taxon>Dikarya</taxon>
        <taxon>Ascomycota</taxon>
        <taxon>Pezizomycotina</taxon>
        <taxon>Orbiliomycetes</taxon>
        <taxon>Orbiliales</taxon>
        <taxon>Orbiliaceae</taxon>
        <taxon>Arthrobotrys</taxon>
    </lineage>
</organism>
<evidence type="ECO:0000259" key="2">
    <source>
        <dbReference type="PROSITE" id="PS50103"/>
    </source>
</evidence>
<feature type="zinc finger region" description="C3H1-type" evidence="1">
    <location>
        <begin position="109"/>
        <end position="138"/>
    </location>
</feature>
<proteinExistence type="predicted"/>
<keyword evidence="1" id="KW-0479">Metal-binding</keyword>
<feature type="domain" description="C3H1-type" evidence="2">
    <location>
        <begin position="109"/>
        <end position="138"/>
    </location>
</feature>